<protein>
    <recommendedName>
        <fullName evidence="3">PsbP C-terminal domain-containing protein</fullName>
    </recommendedName>
</protein>
<comment type="caution">
    <text evidence="1">The sequence shown here is derived from an EMBL/GenBank/DDBJ whole genome shotgun (WGS) entry which is preliminary data.</text>
</comment>
<name>A0ABY2AIF2_9GAMM</name>
<accession>A0ABY2AIF2</accession>
<gene>
    <name evidence="1" type="ORF">EZV61_17120</name>
</gene>
<organism evidence="1 2">
    <name type="scientific">Corallincola luteus</name>
    <dbReference type="NCBI Taxonomy" id="1775177"/>
    <lineage>
        <taxon>Bacteria</taxon>
        <taxon>Pseudomonadati</taxon>
        <taxon>Pseudomonadota</taxon>
        <taxon>Gammaproteobacteria</taxon>
        <taxon>Alteromonadales</taxon>
        <taxon>Psychromonadaceae</taxon>
        <taxon>Corallincola</taxon>
    </lineage>
</organism>
<dbReference type="EMBL" id="SJXE01000011">
    <property type="protein sequence ID" value="TCI01691.1"/>
    <property type="molecule type" value="Genomic_DNA"/>
</dbReference>
<proteinExistence type="predicted"/>
<keyword evidence="2" id="KW-1185">Reference proteome</keyword>
<evidence type="ECO:0000313" key="2">
    <source>
        <dbReference type="Proteomes" id="UP000292554"/>
    </source>
</evidence>
<dbReference type="Proteomes" id="UP000292554">
    <property type="component" value="Unassembled WGS sequence"/>
</dbReference>
<dbReference type="RefSeq" id="WP_131417162.1">
    <property type="nucleotide sequence ID" value="NZ_SJXE01000011.1"/>
</dbReference>
<evidence type="ECO:0008006" key="3">
    <source>
        <dbReference type="Google" id="ProtNLM"/>
    </source>
</evidence>
<sequence>MNLKNCVMPFLLAVVVIFNTGCDSPQQTDSIVAPNERFSAAVPSNWELISDGQSELDSRRITYLTKDASLVTVDLFAKSTESINIYGFLKYHMENAVPESQRKNLTVTQGEVQRKEGIGLYVEVKSPQALEYEYYAEIVEVSLGSASAFITLHCPLDEKSAHLDSFNRLVKTASYK</sequence>
<reference evidence="1 2" key="1">
    <citation type="submission" date="2019-02" db="EMBL/GenBank/DDBJ databases">
        <title>Corallincola luteus sp. nov., a marine bacterium isolated from surface sediment of Bohai Sea in China.</title>
        <authorList>
            <person name="Ren Q."/>
        </authorList>
    </citation>
    <scope>NUCLEOTIDE SEQUENCE [LARGE SCALE GENOMIC DNA]</scope>
    <source>
        <strain evidence="1 2">DASS28</strain>
    </source>
</reference>
<evidence type="ECO:0000313" key="1">
    <source>
        <dbReference type="EMBL" id="TCI01691.1"/>
    </source>
</evidence>